<dbReference type="PANTHER" id="PTHR47628">
    <property type="match status" value="1"/>
</dbReference>
<dbReference type="Pfam" id="PF13433">
    <property type="entry name" value="Peripla_BP_5"/>
    <property type="match status" value="1"/>
</dbReference>
<dbReference type="AlphaFoldDB" id="A0AA35RG80"/>
<protein>
    <submittedName>
        <fullName evidence="1">Aliphatic amidase expression-regulating protein</fullName>
    </submittedName>
</protein>
<dbReference type="SUPFAM" id="SSF53822">
    <property type="entry name" value="Periplasmic binding protein-like I"/>
    <property type="match status" value="1"/>
</dbReference>
<comment type="caution">
    <text evidence="1">The sequence shown here is derived from an EMBL/GenBank/DDBJ whole genome shotgun (WGS) entry which is preliminary data.</text>
</comment>
<sequence>MKRRDFLKKSGIALGAAGLTTFPHVWVKDYQYAWADDDEIEVGVLYSLTGTTAIVEKQLSKVVPIIEDPASDPRTFNEKANKLVVRDRVPSVFGSYTSASRKAVLPVFEKRKNLYWYPTFYEGFECSKNVIYTGAVPNQQQENFVPWITNQGYNKFFIVGSNYIYPREMAKVCKILVEREGGSWVADEYLELGHSEWGSMVNKMKTMWESGECDCVYSNVVGDSIVAFRREFINQGLSYDKFPIFATVCSEIEVQAMGPDYAAGSVTSFPYFQSVSNPANEQFVEDVKGTMGADTVTYHAMECAYFQVFLWAQSVEKAGEVDPLSVREAAKGQEVDAPEGRVRIEPENLHCWLTPRIGVWRSDGQAEIVDEYKEPLIPLPYSAYGEAPDNLFCTQAGLDSSKLKT</sequence>
<dbReference type="Gene3D" id="3.40.50.2300">
    <property type="match status" value="2"/>
</dbReference>
<dbReference type="GO" id="GO:0033218">
    <property type="term" value="F:amide binding"/>
    <property type="evidence" value="ECO:0007669"/>
    <property type="project" value="InterPro"/>
</dbReference>
<proteinExistence type="predicted"/>
<dbReference type="Proteomes" id="UP001174909">
    <property type="component" value="Unassembled WGS sequence"/>
</dbReference>
<dbReference type="InterPro" id="IPR039570">
    <property type="entry name" value="AmiC_PBP1"/>
</dbReference>
<dbReference type="CDD" id="cd06357">
    <property type="entry name" value="PBP1_AmiC"/>
    <property type="match status" value="1"/>
</dbReference>
<accession>A0AA35RG80</accession>
<organism evidence="1 2">
    <name type="scientific">Geodia barretti</name>
    <name type="common">Barrett's horny sponge</name>
    <dbReference type="NCBI Taxonomy" id="519541"/>
    <lineage>
        <taxon>Eukaryota</taxon>
        <taxon>Metazoa</taxon>
        <taxon>Porifera</taxon>
        <taxon>Demospongiae</taxon>
        <taxon>Heteroscleromorpha</taxon>
        <taxon>Tetractinellida</taxon>
        <taxon>Astrophorina</taxon>
        <taxon>Geodiidae</taxon>
        <taxon>Geodia</taxon>
    </lineage>
</organism>
<gene>
    <name evidence="1" type="ORF">GBAR_LOCUS6509</name>
</gene>
<dbReference type="NCBIfam" id="TIGR01409">
    <property type="entry name" value="TAT_signal_seq"/>
    <property type="match status" value="1"/>
</dbReference>
<reference evidence="1" key="1">
    <citation type="submission" date="2023-03" db="EMBL/GenBank/DDBJ databases">
        <authorList>
            <person name="Steffen K."/>
            <person name="Cardenas P."/>
        </authorList>
    </citation>
    <scope>NUCLEOTIDE SEQUENCE</scope>
</reference>
<dbReference type="InterPro" id="IPR028082">
    <property type="entry name" value="Peripla_BP_I"/>
</dbReference>
<dbReference type="InterPro" id="IPR019546">
    <property type="entry name" value="TAT_signal_bac_arc"/>
</dbReference>
<name>A0AA35RG80_GEOBA</name>
<dbReference type="PANTHER" id="PTHR47628:SF1">
    <property type="entry name" value="ALIPHATIC AMIDASE EXPRESSION-REGULATING PROTEIN"/>
    <property type="match status" value="1"/>
</dbReference>
<keyword evidence="2" id="KW-1185">Reference proteome</keyword>
<evidence type="ECO:0000313" key="2">
    <source>
        <dbReference type="Proteomes" id="UP001174909"/>
    </source>
</evidence>
<dbReference type="EMBL" id="CASHTH010000988">
    <property type="protein sequence ID" value="CAI8009741.1"/>
    <property type="molecule type" value="Genomic_DNA"/>
</dbReference>
<evidence type="ECO:0000313" key="1">
    <source>
        <dbReference type="EMBL" id="CAI8009741.1"/>
    </source>
</evidence>